<reference evidence="2 3" key="1">
    <citation type="journal article" date="2018" name="Nat. Ecol. Evol.">
        <title>Pezizomycetes genomes reveal the molecular basis of ectomycorrhizal truffle lifestyle.</title>
        <authorList>
            <person name="Murat C."/>
            <person name="Payen T."/>
            <person name="Noel B."/>
            <person name="Kuo A."/>
            <person name="Morin E."/>
            <person name="Chen J."/>
            <person name="Kohler A."/>
            <person name="Krizsan K."/>
            <person name="Balestrini R."/>
            <person name="Da Silva C."/>
            <person name="Montanini B."/>
            <person name="Hainaut M."/>
            <person name="Levati E."/>
            <person name="Barry K.W."/>
            <person name="Belfiori B."/>
            <person name="Cichocki N."/>
            <person name="Clum A."/>
            <person name="Dockter R.B."/>
            <person name="Fauchery L."/>
            <person name="Guy J."/>
            <person name="Iotti M."/>
            <person name="Le Tacon F."/>
            <person name="Lindquist E.A."/>
            <person name="Lipzen A."/>
            <person name="Malagnac F."/>
            <person name="Mello A."/>
            <person name="Molinier V."/>
            <person name="Miyauchi S."/>
            <person name="Poulain J."/>
            <person name="Riccioni C."/>
            <person name="Rubini A."/>
            <person name="Sitrit Y."/>
            <person name="Splivallo R."/>
            <person name="Traeger S."/>
            <person name="Wang M."/>
            <person name="Zifcakova L."/>
            <person name="Wipf D."/>
            <person name="Zambonelli A."/>
            <person name="Paolocci F."/>
            <person name="Nowrousian M."/>
            <person name="Ottonello S."/>
            <person name="Baldrian P."/>
            <person name="Spatafora J.W."/>
            <person name="Henrissat B."/>
            <person name="Nagy L.G."/>
            <person name="Aury J.M."/>
            <person name="Wincker P."/>
            <person name="Grigoriev I.V."/>
            <person name="Bonfante P."/>
            <person name="Martin F.M."/>
        </authorList>
    </citation>
    <scope>NUCLEOTIDE SEQUENCE [LARGE SCALE GENOMIC DNA]</scope>
    <source>
        <strain evidence="2 3">120613-1</strain>
    </source>
</reference>
<dbReference type="OrthoDB" id="6359816at2759"/>
<dbReference type="CDD" id="cd18186">
    <property type="entry name" value="BTB_POZ_ZBTB_KLHL-like"/>
    <property type="match status" value="1"/>
</dbReference>
<proteinExistence type="predicted"/>
<dbReference type="InterPro" id="IPR000210">
    <property type="entry name" value="BTB/POZ_dom"/>
</dbReference>
<accession>A0A3N4IWN2</accession>
<organism evidence="2 3">
    <name type="scientific">Choiromyces venosus 120613-1</name>
    <dbReference type="NCBI Taxonomy" id="1336337"/>
    <lineage>
        <taxon>Eukaryota</taxon>
        <taxon>Fungi</taxon>
        <taxon>Dikarya</taxon>
        <taxon>Ascomycota</taxon>
        <taxon>Pezizomycotina</taxon>
        <taxon>Pezizomycetes</taxon>
        <taxon>Pezizales</taxon>
        <taxon>Tuberaceae</taxon>
        <taxon>Choiromyces</taxon>
    </lineage>
</organism>
<dbReference type="PANTHER" id="PTHR47843">
    <property type="entry name" value="BTB DOMAIN-CONTAINING PROTEIN-RELATED"/>
    <property type="match status" value="1"/>
</dbReference>
<dbReference type="AlphaFoldDB" id="A0A3N4IWN2"/>
<dbReference type="EMBL" id="ML120601">
    <property type="protein sequence ID" value="RPA89228.1"/>
    <property type="molecule type" value="Genomic_DNA"/>
</dbReference>
<dbReference type="PROSITE" id="PS50097">
    <property type="entry name" value="BTB"/>
    <property type="match status" value="1"/>
</dbReference>
<feature type="domain" description="BTB" evidence="1">
    <location>
        <begin position="32"/>
        <end position="101"/>
    </location>
</feature>
<dbReference type="Gene3D" id="3.30.710.10">
    <property type="entry name" value="Potassium Channel Kv1.1, Chain A"/>
    <property type="match status" value="1"/>
</dbReference>
<evidence type="ECO:0000313" key="3">
    <source>
        <dbReference type="Proteomes" id="UP000276215"/>
    </source>
</evidence>
<dbReference type="SUPFAM" id="SSF54695">
    <property type="entry name" value="POZ domain"/>
    <property type="match status" value="1"/>
</dbReference>
<protein>
    <recommendedName>
        <fullName evidence="1">BTB domain-containing protein</fullName>
    </recommendedName>
</protein>
<evidence type="ECO:0000259" key="1">
    <source>
        <dbReference type="PROSITE" id="PS50097"/>
    </source>
</evidence>
<dbReference type="Proteomes" id="UP000276215">
    <property type="component" value="Unassembled WGS sequence"/>
</dbReference>
<dbReference type="PANTHER" id="PTHR47843:SF2">
    <property type="entry name" value="BTB DOMAIN-CONTAINING PROTEIN"/>
    <property type="match status" value="1"/>
</dbReference>
<gene>
    <name evidence="2" type="ORF">L873DRAFT_704139</name>
</gene>
<sequence length="222" mass="25603">MVYSDDSSVADSDDSSVAQSPTSKYKEFIFAGTVTLYVGPHRKKMEIHKKLLADISPELNKLINNDMKEGIEGIIRLPEEGEDMLSLFTEWAYTGEYEMMQPPKQRNIWSVPRMHLELYVFSDKFNIPTLRELVKAKLYIEICFISVEDDDHVLDLISILEYAYDNLSDWDPVCLYLARYSASKLKVLRSRDEFIEFASNQPEFMKEFLENLTSSSTGPSPL</sequence>
<dbReference type="InterPro" id="IPR011333">
    <property type="entry name" value="SKP1/BTB/POZ_sf"/>
</dbReference>
<name>A0A3N4IWN2_9PEZI</name>
<evidence type="ECO:0000313" key="2">
    <source>
        <dbReference type="EMBL" id="RPA89228.1"/>
    </source>
</evidence>
<keyword evidence="3" id="KW-1185">Reference proteome</keyword>